<dbReference type="Gene3D" id="2.40.50.90">
    <property type="match status" value="1"/>
</dbReference>
<protein>
    <recommendedName>
        <fullName evidence="8">TNase-like domain-containing protein</fullName>
    </recommendedName>
</protein>
<dbReference type="InterPro" id="IPR035437">
    <property type="entry name" value="SNase_OB-fold_sf"/>
</dbReference>
<gene>
    <name evidence="9" type="ORF">M408DRAFT_232281</name>
</gene>
<dbReference type="GO" id="GO:0005739">
    <property type="term" value="C:mitochondrion"/>
    <property type="evidence" value="ECO:0007669"/>
    <property type="project" value="UniProtKB-SubCell"/>
</dbReference>
<evidence type="ECO:0000256" key="3">
    <source>
        <dbReference type="ARBA" id="ARBA00005435"/>
    </source>
</evidence>
<proteinExistence type="inferred from homology"/>
<evidence type="ECO:0000256" key="5">
    <source>
        <dbReference type="ARBA" id="ARBA00022759"/>
    </source>
</evidence>
<dbReference type="InterPro" id="IPR016071">
    <property type="entry name" value="Staphylococal_nuclease_OB-fold"/>
</dbReference>
<reference evidence="10" key="2">
    <citation type="submission" date="2015-01" db="EMBL/GenBank/DDBJ databases">
        <title>Evolutionary Origins and Diversification of the Mycorrhizal Mutualists.</title>
        <authorList>
            <consortium name="DOE Joint Genome Institute"/>
            <consortium name="Mycorrhizal Genomics Consortium"/>
            <person name="Kohler A."/>
            <person name="Kuo A."/>
            <person name="Nagy L.G."/>
            <person name="Floudas D."/>
            <person name="Copeland A."/>
            <person name="Barry K.W."/>
            <person name="Cichocki N."/>
            <person name="Veneault-Fourrey C."/>
            <person name="LaButti K."/>
            <person name="Lindquist E.A."/>
            <person name="Lipzen A."/>
            <person name="Lundell T."/>
            <person name="Morin E."/>
            <person name="Murat C."/>
            <person name="Riley R."/>
            <person name="Ohm R."/>
            <person name="Sun H."/>
            <person name="Tunlid A."/>
            <person name="Henrissat B."/>
            <person name="Grigoriev I.V."/>
            <person name="Hibbett D.S."/>
            <person name="Martin F."/>
        </authorList>
    </citation>
    <scope>NUCLEOTIDE SEQUENCE [LARGE SCALE GENOMIC DNA]</scope>
    <source>
        <strain evidence="10">MAFF 305830</strain>
    </source>
</reference>
<evidence type="ECO:0000313" key="9">
    <source>
        <dbReference type="EMBL" id="KIM24501.1"/>
    </source>
</evidence>
<dbReference type="SUPFAM" id="SSF50199">
    <property type="entry name" value="Staphylococcal nuclease"/>
    <property type="match status" value="1"/>
</dbReference>
<dbReference type="EMBL" id="KN824323">
    <property type="protein sequence ID" value="KIM24501.1"/>
    <property type="molecule type" value="Genomic_DNA"/>
</dbReference>
<name>A0A0C3AZ18_SERVB</name>
<dbReference type="PANTHER" id="PTHR12302:SF3">
    <property type="entry name" value="SERINE_THREONINE-PROTEIN KINASE 31"/>
    <property type="match status" value="1"/>
</dbReference>
<dbReference type="Pfam" id="PF00565">
    <property type="entry name" value="SNase"/>
    <property type="match status" value="1"/>
</dbReference>
<dbReference type="OrthoDB" id="430293at2759"/>
<dbReference type="GO" id="GO:0016020">
    <property type="term" value="C:membrane"/>
    <property type="evidence" value="ECO:0007669"/>
    <property type="project" value="UniProtKB-SubCell"/>
</dbReference>
<keyword evidence="5" id="KW-0255">Endonuclease</keyword>
<keyword evidence="7" id="KW-0106">Calcium</keyword>
<accession>A0A0C3AZ18</accession>
<evidence type="ECO:0000256" key="2">
    <source>
        <dbReference type="ARBA" id="ARBA00004173"/>
    </source>
</evidence>
<keyword evidence="10" id="KW-1185">Reference proteome</keyword>
<evidence type="ECO:0000259" key="8">
    <source>
        <dbReference type="PROSITE" id="PS50830"/>
    </source>
</evidence>
<dbReference type="PANTHER" id="PTHR12302">
    <property type="entry name" value="EBNA2 BINDING PROTEIN P100"/>
    <property type="match status" value="1"/>
</dbReference>
<evidence type="ECO:0000256" key="1">
    <source>
        <dbReference type="ARBA" id="ARBA00004167"/>
    </source>
</evidence>
<dbReference type="GO" id="GO:0016787">
    <property type="term" value="F:hydrolase activity"/>
    <property type="evidence" value="ECO:0007669"/>
    <property type="project" value="UniProtKB-KW"/>
</dbReference>
<sequence>MPPISNSPPERSWLDTAKSTYTVVYNAVEPAVSYPLSVLPYEVKLGVLVLGTVGATLATGKMYKRFIKRIPNADAVSPEEVAKRRWIKGVVTSVGDADNFRLYHTPGIGWRWPLKFRFIPKTTKELKDQTIHIRMAGADAPEAAHFGKEAQPYAAEALAWLRGYVLEKRIWCQMVHKDQYGRIVAVPMLPTIIPFRYRNVSLEMIRAGWATVYEQSNAVYGKEGKARYLAIEATAKSARRGMWEKGVDGETPAAYKKRHAAATASKG</sequence>
<comment type="subcellular location">
    <subcellularLocation>
        <location evidence="1">Membrane</location>
        <topology evidence="1">Single-pass membrane protein</topology>
    </subcellularLocation>
    <subcellularLocation>
        <location evidence="2">Mitochondrion</location>
    </subcellularLocation>
</comment>
<reference evidence="9 10" key="1">
    <citation type="submission" date="2014-04" db="EMBL/GenBank/DDBJ databases">
        <authorList>
            <consortium name="DOE Joint Genome Institute"/>
            <person name="Kuo A."/>
            <person name="Zuccaro A."/>
            <person name="Kohler A."/>
            <person name="Nagy L.G."/>
            <person name="Floudas D."/>
            <person name="Copeland A."/>
            <person name="Barry K.W."/>
            <person name="Cichocki N."/>
            <person name="Veneault-Fourrey C."/>
            <person name="LaButti K."/>
            <person name="Lindquist E.A."/>
            <person name="Lipzen A."/>
            <person name="Lundell T."/>
            <person name="Morin E."/>
            <person name="Murat C."/>
            <person name="Sun H."/>
            <person name="Tunlid A."/>
            <person name="Henrissat B."/>
            <person name="Grigoriev I.V."/>
            <person name="Hibbett D.S."/>
            <person name="Martin F."/>
            <person name="Nordberg H.P."/>
            <person name="Cantor M.N."/>
            <person name="Hua S.X."/>
        </authorList>
    </citation>
    <scope>NUCLEOTIDE SEQUENCE [LARGE SCALE GENOMIC DNA]</scope>
    <source>
        <strain evidence="9 10">MAFF 305830</strain>
    </source>
</reference>
<comment type="similarity">
    <text evidence="3">Belongs to the LCL3 family.</text>
</comment>
<dbReference type="AlphaFoldDB" id="A0A0C3AZ18"/>
<dbReference type="STRING" id="933852.A0A0C3AZ18"/>
<evidence type="ECO:0000256" key="4">
    <source>
        <dbReference type="ARBA" id="ARBA00022722"/>
    </source>
</evidence>
<evidence type="ECO:0000256" key="6">
    <source>
        <dbReference type="ARBA" id="ARBA00022801"/>
    </source>
</evidence>
<feature type="domain" description="TNase-like" evidence="8">
    <location>
        <begin position="85"/>
        <end position="245"/>
    </location>
</feature>
<dbReference type="SMART" id="SM00318">
    <property type="entry name" value="SNc"/>
    <property type="match status" value="1"/>
</dbReference>
<dbReference type="GO" id="GO:0004519">
    <property type="term" value="F:endonuclease activity"/>
    <property type="evidence" value="ECO:0007669"/>
    <property type="project" value="UniProtKB-KW"/>
</dbReference>
<dbReference type="HOGENOM" id="CLU_046484_0_0_1"/>
<keyword evidence="6" id="KW-0378">Hydrolase</keyword>
<dbReference type="PROSITE" id="PS50830">
    <property type="entry name" value="TNASE_3"/>
    <property type="match status" value="1"/>
</dbReference>
<evidence type="ECO:0000313" key="10">
    <source>
        <dbReference type="Proteomes" id="UP000054097"/>
    </source>
</evidence>
<organism evidence="9 10">
    <name type="scientific">Serendipita vermifera MAFF 305830</name>
    <dbReference type="NCBI Taxonomy" id="933852"/>
    <lineage>
        <taxon>Eukaryota</taxon>
        <taxon>Fungi</taxon>
        <taxon>Dikarya</taxon>
        <taxon>Basidiomycota</taxon>
        <taxon>Agaricomycotina</taxon>
        <taxon>Agaricomycetes</taxon>
        <taxon>Sebacinales</taxon>
        <taxon>Serendipitaceae</taxon>
        <taxon>Serendipita</taxon>
    </lineage>
</organism>
<dbReference type="Proteomes" id="UP000054097">
    <property type="component" value="Unassembled WGS sequence"/>
</dbReference>
<evidence type="ECO:0000256" key="7">
    <source>
        <dbReference type="ARBA" id="ARBA00022837"/>
    </source>
</evidence>
<keyword evidence="4" id="KW-0540">Nuclease</keyword>